<keyword evidence="1 4" id="KW-0808">Transferase</keyword>
<accession>I0KZQ3</accession>
<dbReference type="PANTHER" id="PTHR43685:SF3">
    <property type="entry name" value="SLR2126 PROTEIN"/>
    <property type="match status" value="1"/>
</dbReference>
<evidence type="ECO:0000259" key="3">
    <source>
        <dbReference type="Pfam" id="PF02709"/>
    </source>
</evidence>
<dbReference type="eggNOG" id="COG1216">
    <property type="taxonomic scope" value="Bacteria"/>
</dbReference>
<dbReference type="Gene3D" id="3.90.550.10">
    <property type="entry name" value="Spore Coat Polysaccharide Biosynthesis Protein SpsA, Chain A"/>
    <property type="match status" value="1"/>
</dbReference>
<dbReference type="PANTHER" id="PTHR43685">
    <property type="entry name" value="GLYCOSYLTRANSFERASE"/>
    <property type="match status" value="1"/>
</dbReference>
<name>I0KZQ3_9ACTN</name>
<gene>
    <name evidence="4" type="ORF">MILUP08_41969</name>
</gene>
<dbReference type="RefSeq" id="WP_007457436.1">
    <property type="nucleotide sequence ID" value="NZ_HF570108.1"/>
</dbReference>
<protein>
    <submittedName>
        <fullName evidence="4">Glycosyl transferase</fullName>
    </submittedName>
</protein>
<organism evidence="4 5">
    <name type="scientific">Micromonospora lupini str. Lupac 08</name>
    <dbReference type="NCBI Taxonomy" id="1150864"/>
    <lineage>
        <taxon>Bacteria</taxon>
        <taxon>Bacillati</taxon>
        <taxon>Actinomycetota</taxon>
        <taxon>Actinomycetes</taxon>
        <taxon>Micromonosporales</taxon>
        <taxon>Micromonosporaceae</taxon>
        <taxon>Micromonospora</taxon>
    </lineage>
</organism>
<dbReference type="OrthoDB" id="4120491at2"/>
<dbReference type="SUPFAM" id="SSF53448">
    <property type="entry name" value="Nucleotide-diphospho-sugar transferases"/>
    <property type="match status" value="1"/>
</dbReference>
<sequence>MRHRRRVSVIIATYNQADLLSETLRQLTRQTIPTDDFEVIVGDDGSSDHTADVVRSYADLLHVTYFHQEDRGFRVASARNGAARMAVGALLVILDTGSMVGPDFLAAHLAAHEGGESRRAVVGPSYGYNPDVPMAGVDELLAQLPPELVVERYRHLPDFQDVRQPYFVGCEMDLRRRSIPWKAFWTGNCSVRMDDFRRVGAFEERFQGWGGEDMELGFRLHRAGLTIELAAEAWAVVAPHDRDHKANFDELFANMRVFLSKFPEPAVEMGLAVMVEKGEFWQWEPMYVELLDWQQRARGLSVADEIARALADVPDDEAVTIIGCGGELPASATGATVVDFDQELLDRAVRSGDHSGYHALGLYTPLSDDSAGTVVITSRMAGVWDTWGMQILAEAGRIGLRTISFVDSVVPAAHAQETQFEGRAA</sequence>
<dbReference type="InterPro" id="IPR027791">
    <property type="entry name" value="Galactosyl_T_C"/>
</dbReference>
<evidence type="ECO:0000259" key="2">
    <source>
        <dbReference type="Pfam" id="PF00535"/>
    </source>
</evidence>
<dbReference type="GO" id="GO:0016740">
    <property type="term" value="F:transferase activity"/>
    <property type="evidence" value="ECO:0007669"/>
    <property type="project" value="UniProtKB-KW"/>
</dbReference>
<feature type="domain" description="Galactosyltransferase C-terminal" evidence="3">
    <location>
        <begin position="170"/>
        <end position="229"/>
    </location>
</feature>
<evidence type="ECO:0000313" key="4">
    <source>
        <dbReference type="EMBL" id="CCH17050.1"/>
    </source>
</evidence>
<dbReference type="InterPro" id="IPR050834">
    <property type="entry name" value="Glycosyltransf_2"/>
</dbReference>
<dbReference type="Pfam" id="PF00535">
    <property type="entry name" value="Glycos_transf_2"/>
    <property type="match status" value="1"/>
</dbReference>
<comment type="caution">
    <text evidence="4">The sequence shown here is derived from an EMBL/GenBank/DDBJ whole genome shotgun (WGS) entry which is preliminary data.</text>
</comment>
<dbReference type="InterPro" id="IPR029044">
    <property type="entry name" value="Nucleotide-diphossugar_trans"/>
</dbReference>
<reference evidence="5" key="1">
    <citation type="journal article" date="2012" name="J. Bacteriol.">
        <title>Genome Sequence of Micromonospora lupini Lupac 08, Isolated from Root Nodules of Lupinus angustifolius.</title>
        <authorList>
            <person name="Alonso-Vega P."/>
            <person name="Normand P."/>
            <person name="Bacigalupe R."/>
            <person name="Pujic P."/>
            <person name="Lajus A."/>
            <person name="Vallenet D."/>
            <person name="Carro L."/>
            <person name="Coll P."/>
            <person name="Trujillo M.E."/>
        </authorList>
    </citation>
    <scope>NUCLEOTIDE SEQUENCE [LARGE SCALE GENOMIC DNA]</scope>
    <source>
        <strain evidence="5">Lupac 08</strain>
    </source>
</reference>
<dbReference type="AlphaFoldDB" id="I0KZQ3"/>
<evidence type="ECO:0000313" key="5">
    <source>
        <dbReference type="Proteomes" id="UP000003448"/>
    </source>
</evidence>
<dbReference type="Pfam" id="PF02709">
    <property type="entry name" value="Glyco_transf_7C"/>
    <property type="match status" value="1"/>
</dbReference>
<dbReference type="Proteomes" id="UP000003448">
    <property type="component" value="Unassembled WGS sequence"/>
</dbReference>
<feature type="domain" description="Glycosyltransferase 2-like" evidence="2">
    <location>
        <begin position="8"/>
        <end position="118"/>
    </location>
</feature>
<dbReference type="EMBL" id="CAIE01000017">
    <property type="protein sequence ID" value="CCH17050.1"/>
    <property type="molecule type" value="Genomic_DNA"/>
</dbReference>
<dbReference type="InterPro" id="IPR001173">
    <property type="entry name" value="Glyco_trans_2-like"/>
</dbReference>
<keyword evidence="5" id="KW-1185">Reference proteome</keyword>
<evidence type="ECO:0000256" key="1">
    <source>
        <dbReference type="ARBA" id="ARBA00022679"/>
    </source>
</evidence>
<proteinExistence type="predicted"/>
<dbReference type="STRING" id="1150864.MILUP08_41969"/>